<feature type="compositionally biased region" description="Pro residues" evidence="1">
    <location>
        <begin position="92"/>
        <end position="108"/>
    </location>
</feature>
<dbReference type="AlphaFoldDB" id="A0A7U9DVI0"/>
<evidence type="ECO:0000313" key="3">
    <source>
        <dbReference type="Proteomes" id="UP000014062"/>
    </source>
</evidence>
<dbReference type="Proteomes" id="UP000014062">
    <property type="component" value="Chromosome"/>
</dbReference>
<accession>A0A7U9DVI0</accession>
<gene>
    <name evidence="2" type="ORF">SLI_6112</name>
</gene>
<protein>
    <submittedName>
        <fullName evidence="2">Uncharacterized protein</fullName>
    </submittedName>
</protein>
<sequence>MPVRRGLHGPQSTARVRQRRGAVCGGRRSGPRPRSGTRTGRRNVVVPACFTMWETGLDKTGLDNFNASEHLKGSITWLSAASTSAGPRVSTPAPPPSSSEPPRPQASR</sequence>
<organism evidence="2 3">
    <name type="scientific">Streptomyces lividans 1326</name>
    <dbReference type="NCBI Taxonomy" id="1200984"/>
    <lineage>
        <taxon>Bacteria</taxon>
        <taxon>Bacillati</taxon>
        <taxon>Actinomycetota</taxon>
        <taxon>Actinomycetes</taxon>
        <taxon>Kitasatosporales</taxon>
        <taxon>Streptomycetaceae</taxon>
        <taxon>Streptomyces</taxon>
    </lineage>
</organism>
<evidence type="ECO:0000256" key="1">
    <source>
        <dbReference type="SAM" id="MobiDB-lite"/>
    </source>
</evidence>
<reference evidence="3" key="1">
    <citation type="journal article" date="2013" name="Genome Biol. Evol.">
        <title>The genome sequence of Streptomyces lividans 66 reveals a novel tRNA-dependent peptide biosynthetic system within a metal-related genomic island.</title>
        <authorList>
            <person name="Cruz-Morales P."/>
            <person name="Vijgenboom E."/>
            <person name="Iruegas-Bocardo F."/>
            <person name="Girard G."/>
            <person name="Yanez-Guerra L.A."/>
            <person name="Ramos-Aboites H.E."/>
            <person name="Pernodet J.L."/>
            <person name="Anne J."/>
            <person name="van Wezel G.P."/>
            <person name="Barona-Gomez F."/>
        </authorList>
    </citation>
    <scope>NUCLEOTIDE SEQUENCE [LARGE SCALE GENOMIC DNA]</scope>
    <source>
        <strain evidence="3">1326</strain>
    </source>
</reference>
<name>A0A7U9DVI0_STRLI</name>
<feature type="region of interest" description="Disordered" evidence="1">
    <location>
        <begin position="79"/>
        <end position="108"/>
    </location>
</feature>
<dbReference type="EMBL" id="CM001889">
    <property type="protein sequence ID" value="EOY50819.1"/>
    <property type="molecule type" value="Genomic_DNA"/>
</dbReference>
<evidence type="ECO:0000313" key="2">
    <source>
        <dbReference type="EMBL" id="EOY50819.1"/>
    </source>
</evidence>
<proteinExistence type="predicted"/>
<feature type="region of interest" description="Disordered" evidence="1">
    <location>
        <begin position="1"/>
        <end position="42"/>
    </location>
</feature>